<proteinExistence type="predicted"/>
<gene>
    <name evidence="1" type="ORF">EUU22_10545</name>
</gene>
<evidence type="ECO:0008006" key="3">
    <source>
        <dbReference type="Google" id="ProtNLM"/>
    </source>
</evidence>
<name>A0A4Q2TAR4_9HYPH</name>
<dbReference type="Proteomes" id="UP000291088">
    <property type="component" value="Unassembled WGS sequence"/>
</dbReference>
<reference evidence="1 2" key="1">
    <citation type="submission" date="2019-01" db="EMBL/GenBank/DDBJ databases">
        <authorList>
            <person name="Deng T."/>
        </authorList>
    </citation>
    <scope>NUCLEOTIDE SEQUENCE [LARGE SCALE GENOMIC DNA]</scope>
    <source>
        <strain evidence="1 2">F8825</strain>
    </source>
</reference>
<organism evidence="1 2">
    <name type="scientific">Ciceribacter ferrooxidans</name>
    <dbReference type="NCBI Taxonomy" id="2509717"/>
    <lineage>
        <taxon>Bacteria</taxon>
        <taxon>Pseudomonadati</taxon>
        <taxon>Pseudomonadota</taxon>
        <taxon>Alphaproteobacteria</taxon>
        <taxon>Hyphomicrobiales</taxon>
        <taxon>Rhizobiaceae</taxon>
        <taxon>Ciceribacter</taxon>
    </lineage>
</organism>
<dbReference type="OrthoDB" id="223957at2"/>
<accession>A0A4Q2TAR4</accession>
<sequence>MPPNLIEIFGCRNHRGSRVMFPLKWKGRTGKKPTRNRGRLSLQRASIAIDRLSRFRFFSASDYRALHDDLGMMDPAVHFIGYGGDERRKAAIPTHIARTLGILQAEPLAPYRGRKDAPQVLTIGVFVSSLSDPFLRETSYAIATLMRRAGHQIIMADEKSEIEERPRHCIYVAPHEFFFLGNGPAWVRDDVLIDACMYCTAPAHRSEFWHSLHVVLMGQSVITSSRPVAVAFSEVMPSINVIPSVVRDGTMPSETATLEHPLLSGQRWWEDAERPLDLYFFGSASPHRARFFAKHSDRLSNYDSFIYLKKSTSPNKTGGTHFAGAFPQVAQHIARHSRLLINVHRDEFPYFEWHRIVDQAMINGCVAVSEPCFLTPEFQPGIHYLEEETHRLVALAEWALNDADGRDMMAAIAAAGQAAIRDRRSERASAQMIADVLTT</sequence>
<keyword evidence="2" id="KW-1185">Reference proteome</keyword>
<dbReference type="EMBL" id="SDVB01000216">
    <property type="protein sequence ID" value="RYC13959.1"/>
    <property type="molecule type" value="Genomic_DNA"/>
</dbReference>
<evidence type="ECO:0000313" key="2">
    <source>
        <dbReference type="Proteomes" id="UP000291088"/>
    </source>
</evidence>
<protein>
    <recommendedName>
        <fullName evidence="3">Glycosyltransferase family 1 protein</fullName>
    </recommendedName>
</protein>
<dbReference type="AlphaFoldDB" id="A0A4Q2TAR4"/>
<dbReference type="RefSeq" id="WP_129331980.1">
    <property type="nucleotide sequence ID" value="NZ_SDVB01000216.1"/>
</dbReference>
<evidence type="ECO:0000313" key="1">
    <source>
        <dbReference type="EMBL" id="RYC13959.1"/>
    </source>
</evidence>
<comment type="caution">
    <text evidence="1">The sequence shown here is derived from an EMBL/GenBank/DDBJ whole genome shotgun (WGS) entry which is preliminary data.</text>
</comment>